<feature type="compositionally biased region" description="Low complexity" evidence="1">
    <location>
        <begin position="30"/>
        <end position="45"/>
    </location>
</feature>
<evidence type="ECO:0008006" key="5">
    <source>
        <dbReference type="Google" id="ProtNLM"/>
    </source>
</evidence>
<evidence type="ECO:0000256" key="1">
    <source>
        <dbReference type="SAM" id="MobiDB-lite"/>
    </source>
</evidence>
<name>A0A8J3WWZ5_9ACTN</name>
<keyword evidence="2" id="KW-0472">Membrane</keyword>
<protein>
    <recommendedName>
        <fullName evidence="5">DUF4367 domain-containing protein</fullName>
    </recommendedName>
</protein>
<feature type="compositionally biased region" description="Acidic residues" evidence="1">
    <location>
        <begin position="1"/>
        <end position="11"/>
    </location>
</feature>
<comment type="caution">
    <text evidence="3">The sequence shown here is derived from an EMBL/GenBank/DDBJ whole genome shotgun (WGS) entry which is preliminary data.</text>
</comment>
<dbReference type="RefSeq" id="WP_203878961.1">
    <property type="nucleotide sequence ID" value="NZ_BOOK01000055.1"/>
</dbReference>
<gene>
    <name evidence="3" type="ORF">Pta02_67280</name>
</gene>
<keyword evidence="4" id="KW-1185">Reference proteome</keyword>
<feature type="region of interest" description="Disordered" evidence="1">
    <location>
        <begin position="1"/>
        <end position="129"/>
    </location>
</feature>
<evidence type="ECO:0000313" key="4">
    <source>
        <dbReference type="Proteomes" id="UP000634476"/>
    </source>
</evidence>
<dbReference type="EMBL" id="BOOK01000055">
    <property type="protein sequence ID" value="GII04720.1"/>
    <property type="molecule type" value="Genomic_DNA"/>
</dbReference>
<sequence length="322" mass="33560">MTSPDEPDDLESGLLALGESLDVPVPPPADVAAAVRARLEALPAAQRHPLPPSPQTAPPGPGSEGAAPDPASPDPGSSGSGESAPADPDAPGRASPGSGPSRPAPGSRRPRGFPPAPVRRAGRTARPGARVRRRVVVAVVAVMVALFFGATPVGRAAVAEILRFAGIELRIGGEPGPLPSGMPSPLPGEERVTLQQARERVAFPLGVPAALGEPQDVRVGDGGRVVSMLWPGVRLDQYDGTLDIVFRKDLGEPWPEETVVGNSHAWWIPAKHALTYRPRAGGPEVESRLSGPTLIWQRGQVGLRLEGPADLDRAREIAESVR</sequence>
<feature type="compositionally biased region" description="Pro residues" evidence="1">
    <location>
        <begin position="49"/>
        <end position="61"/>
    </location>
</feature>
<feature type="transmembrane region" description="Helical" evidence="2">
    <location>
        <begin position="135"/>
        <end position="154"/>
    </location>
</feature>
<keyword evidence="2" id="KW-0812">Transmembrane</keyword>
<reference evidence="3" key="1">
    <citation type="submission" date="2021-01" db="EMBL/GenBank/DDBJ databases">
        <title>Whole genome shotgun sequence of Planobispora takensis NBRC 109077.</title>
        <authorList>
            <person name="Komaki H."/>
            <person name="Tamura T."/>
        </authorList>
    </citation>
    <scope>NUCLEOTIDE SEQUENCE</scope>
    <source>
        <strain evidence="3">NBRC 109077</strain>
    </source>
</reference>
<feature type="compositionally biased region" description="Low complexity" evidence="1">
    <location>
        <begin position="12"/>
        <end position="23"/>
    </location>
</feature>
<accession>A0A8J3WWZ5</accession>
<feature type="compositionally biased region" description="Low complexity" evidence="1">
    <location>
        <begin position="64"/>
        <end position="107"/>
    </location>
</feature>
<evidence type="ECO:0000313" key="3">
    <source>
        <dbReference type="EMBL" id="GII04720.1"/>
    </source>
</evidence>
<dbReference type="Proteomes" id="UP000634476">
    <property type="component" value="Unassembled WGS sequence"/>
</dbReference>
<evidence type="ECO:0000256" key="2">
    <source>
        <dbReference type="SAM" id="Phobius"/>
    </source>
</evidence>
<dbReference type="AlphaFoldDB" id="A0A8J3WWZ5"/>
<keyword evidence="2" id="KW-1133">Transmembrane helix</keyword>
<organism evidence="3 4">
    <name type="scientific">Planobispora takensis</name>
    <dbReference type="NCBI Taxonomy" id="1367882"/>
    <lineage>
        <taxon>Bacteria</taxon>
        <taxon>Bacillati</taxon>
        <taxon>Actinomycetota</taxon>
        <taxon>Actinomycetes</taxon>
        <taxon>Streptosporangiales</taxon>
        <taxon>Streptosporangiaceae</taxon>
        <taxon>Planobispora</taxon>
    </lineage>
</organism>
<proteinExistence type="predicted"/>